<reference evidence="1" key="2">
    <citation type="journal article" date="2015" name="Data Brief">
        <title>Shoot transcriptome of the giant reed, Arundo donax.</title>
        <authorList>
            <person name="Barrero R.A."/>
            <person name="Guerrero F.D."/>
            <person name="Moolhuijzen P."/>
            <person name="Goolsby J.A."/>
            <person name="Tidwell J."/>
            <person name="Bellgard S.E."/>
            <person name="Bellgard M.I."/>
        </authorList>
    </citation>
    <scope>NUCLEOTIDE SEQUENCE</scope>
    <source>
        <tissue evidence="1">Shoot tissue taken approximately 20 cm above the soil surface</tissue>
    </source>
</reference>
<dbReference type="EMBL" id="GBRH01193359">
    <property type="protein sequence ID" value="JAE04537.1"/>
    <property type="molecule type" value="Transcribed_RNA"/>
</dbReference>
<proteinExistence type="predicted"/>
<accession>A0A0A9EWS6</accession>
<reference evidence="1" key="1">
    <citation type="submission" date="2014-09" db="EMBL/GenBank/DDBJ databases">
        <authorList>
            <person name="Magalhaes I.L.F."/>
            <person name="Oliveira U."/>
            <person name="Santos F.R."/>
            <person name="Vidigal T.H.D.A."/>
            <person name="Brescovit A.D."/>
            <person name="Santos A.J."/>
        </authorList>
    </citation>
    <scope>NUCLEOTIDE SEQUENCE</scope>
    <source>
        <tissue evidence="1">Shoot tissue taken approximately 20 cm above the soil surface</tissue>
    </source>
</reference>
<organism evidence="1">
    <name type="scientific">Arundo donax</name>
    <name type="common">Giant reed</name>
    <name type="synonym">Donax arundinaceus</name>
    <dbReference type="NCBI Taxonomy" id="35708"/>
    <lineage>
        <taxon>Eukaryota</taxon>
        <taxon>Viridiplantae</taxon>
        <taxon>Streptophyta</taxon>
        <taxon>Embryophyta</taxon>
        <taxon>Tracheophyta</taxon>
        <taxon>Spermatophyta</taxon>
        <taxon>Magnoliopsida</taxon>
        <taxon>Liliopsida</taxon>
        <taxon>Poales</taxon>
        <taxon>Poaceae</taxon>
        <taxon>PACMAD clade</taxon>
        <taxon>Arundinoideae</taxon>
        <taxon>Arundineae</taxon>
        <taxon>Arundo</taxon>
    </lineage>
</organism>
<sequence length="11" mass="1127">MAGVKPDSHGE</sequence>
<name>A0A0A9EWS6_ARUDO</name>
<protein>
    <submittedName>
        <fullName evidence="1">Uncharacterized protein</fullName>
    </submittedName>
</protein>
<evidence type="ECO:0000313" key="1">
    <source>
        <dbReference type="EMBL" id="JAE04537.1"/>
    </source>
</evidence>